<evidence type="ECO:0000313" key="3">
    <source>
        <dbReference type="EMBL" id="OYQ42295.1"/>
    </source>
</evidence>
<reference evidence="3 4" key="1">
    <citation type="submission" date="2017-07" db="EMBL/GenBank/DDBJ databases">
        <title>Flavobacterium cyanobacteriorum sp. nov., isolated from cyanobacterial aggregates in a eutrophic lake.</title>
        <authorList>
            <person name="Cai H."/>
        </authorList>
    </citation>
    <scope>NUCLEOTIDE SEQUENCE [LARGE SCALE GENOMIC DNA]</scope>
    <source>
        <strain evidence="3 4">TH167</strain>
    </source>
</reference>
<dbReference type="Pfam" id="PF01569">
    <property type="entry name" value="PAP2"/>
    <property type="match status" value="1"/>
</dbReference>
<keyword evidence="4" id="KW-1185">Reference proteome</keyword>
<dbReference type="InterPro" id="IPR000326">
    <property type="entry name" value="PAP2/HPO"/>
</dbReference>
<dbReference type="EMBL" id="NOXX01000215">
    <property type="protein sequence ID" value="OYQ42295.1"/>
    <property type="molecule type" value="Genomic_DNA"/>
</dbReference>
<organism evidence="3 4">
    <name type="scientific">Flavobacterium aurantiibacter</name>
    <dbReference type="NCBI Taxonomy" id="2023067"/>
    <lineage>
        <taxon>Bacteria</taxon>
        <taxon>Pseudomonadati</taxon>
        <taxon>Bacteroidota</taxon>
        <taxon>Flavobacteriia</taxon>
        <taxon>Flavobacteriales</taxon>
        <taxon>Flavobacteriaceae</taxon>
        <taxon>Flavobacterium</taxon>
    </lineage>
</organism>
<feature type="transmembrane region" description="Helical" evidence="1">
    <location>
        <begin position="27"/>
        <end position="49"/>
    </location>
</feature>
<dbReference type="RefSeq" id="WP_094487091.1">
    <property type="nucleotide sequence ID" value="NZ_NOXX01000215.1"/>
</dbReference>
<dbReference type="OrthoDB" id="9789113at2"/>
<dbReference type="InterPro" id="IPR036938">
    <property type="entry name" value="PAP2/HPO_sf"/>
</dbReference>
<feature type="domain" description="Phosphatidic acid phosphatase type 2/haloperoxidase" evidence="2">
    <location>
        <begin position="60"/>
        <end position="174"/>
    </location>
</feature>
<evidence type="ECO:0000256" key="1">
    <source>
        <dbReference type="SAM" id="Phobius"/>
    </source>
</evidence>
<evidence type="ECO:0000313" key="4">
    <source>
        <dbReference type="Proteomes" id="UP000216035"/>
    </source>
</evidence>
<dbReference type="SUPFAM" id="SSF48317">
    <property type="entry name" value="Acid phosphatase/Vanadium-dependent haloperoxidase"/>
    <property type="match status" value="1"/>
</dbReference>
<name>A0A255ZN34_9FLAO</name>
<dbReference type="AlphaFoldDB" id="A0A255ZN34"/>
<feature type="transmembrane region" description="Helical" evidence="1">
    <location>
        <begin position="133"/>
        <end position="151"/>
    </location>
</feature>
<keyword evidence="1" id="KW-0472">Membrane</keyword>
<protein>
    <submittedName>
        <fullName evidence="3">Phosphatase PAP2 family protein</fullName>
    </submittedName>
</protein>
<keyword evidence="1" id="KW-0812">Transmembrane</keyword>
<sequence length="194" mass="22617">MLEYLSELDHTVFLFLNNLGSERWDGFWLLITKQLYWTPFFLFLFYLLVKNYGWKHLLVLILIIALMLVFTDQTTNLVKNTFMRLRPCNDPTLEGFMREVKSSKSFSFFSGHASNSMASAVFIFALLRKHYRYAFLLFLWPLIFAYSRIYLGLHFPGDILCGYLFGILSGTLALALHRSVCARYGSKFLKSAVI</sequence>
<dbReference type="Proteomes" id="UP000216035">
    <property type="component" value="Unassembled WGS sequence"/>
</dbReference>
<keyword evidence="1" id="KW-1133">Transmembrane helix</keyword>
<dbReference type="PANTHER" id="PTHR14969">
    <property type="entry name" value="SPHINGOSINE-1-PHOSPHATE PHOSPHOHYDROLASE"/>
    <property type="match status" value="1"/>
</dbReference>
<feature type="transmembrane region" description="Helical" evidence="1">
    <location>
        <begin position="157"/>
        <end position="177"/>
    </location>
</feature>
<dbReference type="Gene3D" id="1.20.144.10">
    <property type="entry name" value="Phosphatidic acid phosphatase type 2/haloperoxidase"/>
    <property type="match status" value="1"/>
</dbReference>
<evidence type="ECO:0000259" key="2">
    <source>
        <dbReference type="SMART" id="SM00014"/>
    </source>
</evidence>
<comment type="caution">
    <text evidence="3">The sequence shown here is derived from an EMBL/GenBank/DDBJ whole genome shotgun (WGS) entry which is preliminary data.</text>
</comment>
<proteinExistence type="predicted"/>
<dbReference type="PANTHER" id="PTHR14969:SF13">
    <property type="entry name" value="AT30094P"/>
    <property type="match status" value="1"/>
</dbReference>
<feature type="transmembrane region" description="Helical" evidence="1">
    <location>
        <begin position="106"/>
        <end position="126"/>
    </location>
</feature>
<feature type="transmembrane region" description="Helical" evidence="1">
    <location>
        <begin position="56"/>
        <end position="75"/>
    </location>
</feature>
<dbReference type="SMART" id="SM00014">
    <property type="entry name" value="acidPPc"/>
    <property type="match status" value="1"/>
</dbReference>
<accession>A0A255ZN34</accession>
<gene>
    <name evidence="3" type="ORF">CHX27_12400</name>
</gene>